<evidence type="ECO:0000256" key="3">
    <source>
        <dbReference type="ARBA" id="ARBA00022692"/>
    </source>
</evidence>
<dbReference type="GO" id="GO:1903425">
    <property type="term" value="F:fluoride transmembrane transporter activity"/>
    <property type="evidence" value="ECO:0007669"/>
    <property type="project" value="TreeGrafter"/>
</dbReference>
<dbReference type="EMBL" id="UOFY01000008">
    <property type="protein sequence ID" value="VAX06412.1"/>
    <property type="molecule type" value="Genomic_DNA"/>
</dbReference>
<dbReference type="NCBIfam" id="TIGR00494">
    <property type="entry name" value="crcB"/>
    <property type="match status" value="1"/>
</dbReference>
<keyword evidence="2" id="KW-1003">Cell membrane</keyword>
<feature type="transmembrane region" description="Helical" evidence="8">
    <location>
        <begin position="68"/>
        <end position="85"/>
    </location>
</feature>
<evidence type="ECO:0000256" key="5">
    <source>
        <dbReference type="ARBA" id="ARBA00023136"/>
    </source>
</evidence>
<feature type="transmembrane region" description="Helical" evidence="8">
    <location>
        <begin position="97"/>
        <end position="120"/>
    </location>
</feature>
<protein>
    <submittedName>
        <fullName evidence="9">Fluoride ion transporter CrcB</fullName>
    </submittedName>
</protein>
<dbReference type="PANTHER" id="PTHR28259:SF1">
    <property type="entry name" value="FLUORIDE EXPORT PROTEIN 1-RELATED"/>
    <property type="match status" value="1"/>
</dbReference>
<dbReference type="AlphaFoldDB" id="A0A3B1ARQ2"/>
<accession>A0A3B1ARQ2</accession>
<dbReference type="HAMAP" id="MF_00454">
    <property type="entry name" value="FluC"/>
    <property type="match status" value="1"/>
</dbReference>
<feature type="transmembrane region" description="Helical" evidence="8">
    <location>
        <begin position="38"/>
        <end position="56"/>
    </location>
</feature>
<gene>
    <name evidence="9" type="ORF">MNBD_GAMMA25-1868</name>
</gene>
<evidence type="ECO:0000256" key="1">
    <source>
        <dbReference type="ARBA" id="ARBA00004651"/>
    </source>
</evidence>
<comment type="similarity">
    <text evidence="6">Belongs to the fluoride channel Fluc/FEX (TC 1.A.43) family.</text>
</comment>
<name>A0A3B1ARQ2_9ZZZZ</name>
<proteinExistence type="inferred from homology"/>
<evidence type="ECO:0000256" key="8">
    <source>
        <dbReference type="SAM" id="Phobius"/>
    </source>
</evidence>
<organism evidence="9">
    <name type="scientific">hydrothermal vent metagenome</name>
    <dbReference type="NCBI Taxonomy" id="652676"/>
    <lineage>
        <taxon>unclassified sequences</taxon>
        <taxon>metagenomes</taxon>
        <taxon>ecological metagenomes</taxon>
    </lineage>
</organism>
<comment type="subcellular location">
    <subcellularLocation>
        <location evidence="1">Cell membrane</location>
        <topology evidence="1">Multi-pass membrane protein</topology>
    </subcellularLocation>
</comment>
<reference evidence="9" key="1">
    <citation type="submission" date="2018-06" db="EMBL/GenBank/DDBJ databases">
        <authorList>
            <person name="Zhirakovskaya E."/>
        </authorList>
    </citation>
    <scope>NUCLEOTIDE SEQUENCE</scope>
</reference>
<keyword evidence="5 8" id="KW-0472">Membrane</keyword>
<dbReference type="InterPro" id="IPR003691">
    <property type="entry name" value="FluC"/>
</dbReference>
<dbReference type="GO" id="GO:0005886">
    <property type="term" value="C:plasma membrane"/>
    <property type="evidence" value="ECO:0007669"/>
    <property type="project" value="UniProtKB-SubCell"/>
</dbReference>
<dbReference type="PANTHER" id="PTHR28259">
    <property type="entry name" value="FLUORIDE EXPORT PROTEIN 1-RELATED"/>
    <property type="match status" value="1"/>
</dbReference>
<keyword evidence="4 8" id="KW-1133">Transmembrane helix</keyword>
<evidence type="ECO:0000256" key="4">
    <source>
        <dbReference type="ARBA" id="ARBA00022989"/>
    </source>
</evidence>
<evidence type="ECO:0000256" key="6">
    <source>
        <dbReference type="ARBA" id="ARBA00035120"/>
    </source>
</evidence>
<evidence type="ECO:0000313" key="9">
    <source>
        <dbReference type="EMBL" id="VAX06412.1"/>
    </source>
</evidence>
<sequence length="124" mass="13379">MNNLLLIATGGALGAVSRYLVSNGVHSLLGRGFPYGTLSVNVLGSLLMGFFYIMLLERVDPGAHWRPLLLIGFLGAFTTFSTFSIETLNLVESGELFRAMLNILLSVSTCLIACWAGIILGRQL</sequence>
<comment type="catalytic activity">
    <reaction evidence="7">
        <text>fluoride(in) = fluoride(out)</text>
        <dbReference type="Rhea" id="RHEA:76159"/>
        <dbReference type="ChEBI" id="CHEBI:17051"/>
    </reaction>
    <physiologicalReaction direction="left-to-right" evidence="7">
        <dbReference type="Rhea" id="RHEA:76160"/>
    </physiologicalReaction>
</comment>
<dbReference type="Pfam" id="PF02537">
    <property type="entry name" value="CRCB"/>
    <property type="match status" value="1"/>
</dbReference>
<evidence type="ECO:0000256" key="7">
    <source>
        <dbReference type="ARBA" id="ARBA00035585"/>
    </source>
</evidence>
<evidence type="ECO:0000256" key="2">
    <source>
        <dbReference type="ARBA" id="ARBA00022475"/>
    </source>
</evidence>
<keyword evidence="3 8" id="KW-0812">Transmembrane</keyword>